<evidence type="ECO:0000256" key="1">
    <source>
        <dbReference type="ARBA" id="ARBA00023172"/>
    </source>
</evidence>
<accession>A0A1X6NUR0</accession>
<dbReference type="GO" id="GO:0006310">
    <property type="term" value="P:DNA recombination"/>
    <property type="evidence" value="ECO:0007669"/>
    <property type="project" value="UniProtKB-KW"/>
</dbReference>
<evidence type="ECO:0000259" key="2">
    <source>
        <dbReference type="PROSITE" id="PS51898"/>
    </source>
</evidence>
<keyword evidence="1" id="KW-0233">DNA recombination</keyword>
<reference evidence="3 4" key="1">
    <citation type="submission" date="2017-03" db="EMBL/GenBank/DDBJ databases">
        <title>WGS assembly of Porphyra umbilicalis.</title>
        <authorList>
            <person name="Brawley S.H."/>
            <person name="Blouin N.A."/>
            <person name="Ficko-Blean E."/>
            <person name="Wheeler G.L."/>
            <person name="Lohr M."/>
            <person name="Goodson H.V."/>
            <person name="Jenkins J.W."/>
            <person name="Blaby-Haas C.E."/>
            <person name="Helliwell K.E."/>
            <person name="Chan C."/>
            <person name="Marriage T."/>
            <person name="Bhattacharya D."/>
            <person name="Klein A.S."/>
            <person name="Badis Y."/>
            <person name="Brodie J."/>
            <person name="Cao Y."/>
            <person name="Collen J."/>
            <person name="Dittami S.M."/>
            <person name="Gachon C.M."/>
            <person name="Green B.R."/>
            <person name="Karpowicz S."/>
            <person name="Kim J.W."/>
            <person name="Kudahl U."/>
            <person name="Lin S."/>
            <person name="Michel G."/>
            <person name="Mittag M."/>
            <person name="Olson B.J."/>
            <person name="Pangilinan J."/>
            <person name="Peng Y."/>
            <person name="Qiu H."/>
            <person name="Shu S."/>
            <person name="Singer J.T."/>
            <person name="Smith A.G."/>
            <person name="Sprecher B.N."/>
            <person name="Wagner V."/>
            <person name="Wang W."/>
            <person name="Wang Z.-Y."/>
            <person name="Yan J."/>
            <person name="Yarish C."/>
            <person name="Zoeuner-Riek S."/>
            <person name="Zhuang Y."/>
            <person name="Zou Y."/>
            <person name="Lindquist E.A."/>
            <person name="Grimwood J."/>
            <person name="Barry K."/>
            <person name="Rokhsar D.S."/>
            <person name="Schmutz J."/>
            <person name="Stiller J.W."/>
            <person name="Grossman A.R."/>
            <person name="Prochnik S.E."/>
        </authorList>
    </citation>
    <scope>NUCLEOTIDE SEQUENCE [LARGE SCALE GENOMIC DNA]</scope>
    <source>
        <strain evidence="3">4086291</strain>
    </source>
</reference>
<dbReference type="Gene3D" id="1.10.443.10">
    <property type="entry name" value="Intergrase catalytic core"/>
    <property type="match status" value="1"/>
</dbReference>
<sequence length="148" mass="16285">MRACDVFPTCLGLKVQVPIYKMAVLKDADRIAYTVPVATGSWQGDRVLRLIRAHWRAHHRAARPRNERLFAPVGTSAPLAARVVTRRLRDLMALAPMRAPLGTKWTGHSPWAGAASEAYAIGLSDALIQQLMGLSNVQTAYGYYIDAT</sequence>
<dbReference type="AlphaFoldDB" id="A0A1X6NUR0"/>
<dbReference type="Proteomes" id="UP000218209">
    <property type="component" value="Unassembled WGS sequence"/>
</dbReference>
<organism evidence="3 4">
    <name type="scientific">Porphyra umbilicalis</name>
    <name type="common">Purple laver</name>
    <name type="synonym">Red alga</name>
    <dbReference type="NCBI Taxonomy" id="2786"/>
    <lineage>
        <taxon>Eukaryota</taxon>
        <taxon>Rhodophyta</taxon>
        <taxon>Bangiophyceae</taxon>
        <taxon>Bangiales</taxon>
        <taxon>Bangiaceae</taxon>
        <taxon>Porphyra</taxon>
    </lineage>
</organism>
<feature type="domain" description="Tyr recombinase" evidence="2">
    <location>
        <begin position="1"/>
        <end position="148"/>
    </location>
</feature>
<proteinExistence type="predicted"/>
<dbReference type="GO" id="GO:0003677">
    <property type="term" value="F:DNA binding"/>
    <property type="evidence" value="ECO:0007669"/>
    <property type="project" value="InterPro"/>
</dbReference>
<dbReference type="EMBL" id="KV919074">
    <property type="protein sequence ID" value="OSX72236.1"/>
    <property type="molecule type" value="Genomic_DNA"/>
</dbReference>
<gene>
    <name evidence="3" type="ORF">BU14_0453s0002</name>
</gene>
<evidence type="ECO:0000313" key="3">
    <source>
        <dbReference type="EMBL" id="OSX72236.1"/>
    </source>
</evidence>
<dbReference type="GO" id="GO:0015074">
    <property type="term" value="P:DNA integration"/>
    <property type="evidence" value="ECO:0007669"/>
    <property type="project" value="InterPro"/>
</dbReference>
<protein>
    <recommendedName>
        <fullName evidence="2">Tyr recombinase domain-containing protein</fullName>
    </recommendedName>
</protein>
<dbReference type="InterPro" id="IPR002104">
    <property type="entry name" value="Integrase_catalytic"/>
</dbReference>
<dbReference type="InterPro" id="IPR013762">
    <property type="entry name" value="Integrase-like_cat_sf"/>
</dbReference>
<dbReference type="PROSITE" id="PS51898">
    <property type="entry name" value="TYR_RECOMBINASE"/>
    <property type="match status" value="1"/>
</dbReference>
<name>A0A1X6NUR0_PORUM</name>
<dbReference type="InterPro" id="IPR011010">
    <property type="entry name" value="DNA_brk_join_enz"/>
</dbReference>
<dbReference type="SUPFAM" id="SSF56349">
    <property type="entry name" value="DNA breaking-rejoining enzymes"/>
    <property type="match status" value="1"/>
</dbReference>
<evidence type="ECO:0000313" key="4">
    <source>
        <dbReference type="Proteomes" id="UP000218209"/>
    </source>
</evidence>
<keyword evidence="4" id="KW-1185">Reference proteome</keyword>